<reference evidence="2 3" key="1">
    <citation type="submission" date="2021-06" db="EMBL/GenBank/DDBJ databases">
        <title>Caerostris extrusa draft genome.</title>
        <authorList>
            <person name="Kono N."/>
            <person name="Arakawa K."/>
        </authorList>
    </citation>
    <scope>NUCLEOTIDE SEQUENCE [LARGE SCALE GENOMIC DNA]</scope>
</reference>
<gene>
    <name evidence="2" type="ORF">CEXT_596041</name>
</gene>
<evidence type="ECO:0000313" key="3">
    <source>
        <dbReference type="Proteomes" id="UP001054945"/>
    </source>
</evidence>
<dbReference type="Proteomes" id="UP001054945">
    <property type="component" value="Unassembled WGS sequence"/>
</dbReference>
<proteinExistence type="predicted"/>
<comment type="caution">
    <text evidence="2">The sequence shown here is derived from an EMBL/GenBank/DDBJ whole genome shotgun (WGS) entry which is preliminary data.</text>
</comment>
<name>A0AAV4P335_CAEEX</name>
<protein>
    <submittedName>
        <fullName evidence="2">Uncharacterized protein</fullName>
    </submittedName>
</protein>
<evidence type="ECO:0000313" key="2">
    <source>
        <dbReference type="EMBL" id="GIX91069.1"/>
    </source>
</evidence>
<accession>A0AAV4P335</accession>
<evidence type="ECO:0000256" key="1">
    <source>
        <dbReference type="SAM" id="MobiDB-lite"/>
    </source>
</evidence>
<organism evidence="2 3">
    <name type="scientific">Caerostris extrusa</name>
    <name type="common">Bark spider</name>
    <name type="synonym">Caerostris bankana</name>
    <dbReference type="NCBI Taxonomy" id="172846"/>
    <lineage>
        <taxon>Eukaryota</taxon>
        <taxon>Metazoa</taxon>
        <taxon>Ecdysozoa</taxon>
        <taxon>Arthropoda</taxon>
        <taxon>Chelicerata</taxon>
        <taxon>Arachnida</taxon>
        <taxon>Araneae</taxon>
        <taxon>Araneomorphae</taxon>
        <taxon>Entelegynae</taxon>
        <taxon>Araneoidea</taxon>
        <taxon>Araneidae</taxon>
        <taxon>Caerostris</taxon>
    </lineage>
</organism>
<keyword evidence="3" id="KW-1185">Reference proteome</keyword>
<dbReference type="EMBL" id="BPLR01021553">
    <property type="protein sequence ID" value="GIX91069.1"/>
    <property type="molecule type" value="Genomic_DNA"/>
</dbReference>
<feature type="region of interest" description="Disordered" evidence="1">
    <location>
        <begin position="35"/>
        <end position="58"/>
    </location>
</feature>
<sequence>MCRSSAIAPHLSKASTLSKSNLVAHPLKRNTVSVLEGRQSLEQQTPLVPREKVKKNEEKKPNIRFVNVGAEDGNSPDSNPRLFFLNFCGNMPNIFEFMEIRL</sequence>
<dbReference type="AlphaFoldDB" id="A0AAV4P335"/>
<feature type="compositionally biased region" description="Basic and acidic residues" evidence="1">
    <location>
        <begin position="49"/>
        <end position="58"/>
    </location>
</feature>